<evidence type="ECO:0000256" key="4">
    <source>
        <dbReference type="ARBA" id="ARBA00022448"/>
    </source>
</evidence>
<dbReference type="InterPro" id="IPR011012">
    <property type="entry name" value="Longin-like_dom_sf"/>
</dbReference>
<evidence type="ECO:0000313" key="14">
    <source>
        <dbReference type="WBParaSite" id="maker-PairedContig_3599-snap-gene-1.14-mRNA-1"/>
    </source>
</evidence>
<dbReference type="InterPro" id="IPR022775">
    <property type="entry name" value="AP_mu_sigma_su"/>
</dbReference>
<keyword evidence="7 12" id="KW-0653">Protein transport</keyword>
<evidence type="ECO:0000256" key="11">
    <source>
        <dbReference type="ARBA" id="ARBA00045555"/>
    </source>
</evidence>
<dbReference type="STRING" id="6293.A0A1I8ENK9"/>
<proteinExistence type="inferred from homology"/>
<evidence type="ECO:0000256" key="2">
    <source>
        <dbReference type="ARBA" id="ARBA00006972"/>
    </source>
</evidence>
<organism evidence="14">
    <name type="scientific">Wuchereria bancrofti</name>
    <dbReference type="NCBI Taxonomy" id="6293"/>
    <lineage>
        <taxon>Eukaryota</taxon>
        <taxon>Metazoa</taxon>
        <taxon>Ecdysozoa</taxon>
        <taxon>Nematoda</taxon>
        <taxon>Chromadorea</taxon>
        <taxon>Rhabditida</taxon>
        <taxon>Spirurina</taxon>
        <taxon>Spiruromorpha</taxon>
        <taxon>Filarioidea</taxon>
        <taxon>Onchocercidae</taxon>
        <taxon>Wuchereria</taxon>
    </lineage>
</organism>
<evidence type="ECO:0000256" key="9">
    <source>
        <dbReference type="ARBA" id="ARBA00023136"/>
    </source>
</evidence>
<dbReference type="FunFam" id="3.30.450.60:FF:000013">
    <property type="entry name" value="Coatomer subunit zeta"/>
    <property type="match status" value="1"/>
</dbReference>
<evidence type="ECO:0000256" key="8">
    <source>
        <dbReference type="ARBA" id="ARBA00023034"/>
    </source>
</evidence>
<dbReference type="GO" id="GO:0006891">
    <property type="term" value="P:intra-Golgi vesicle-mediated transport"/>
    <property type="evidence" value="ECO:0007669"/>
    <property type="project" value="TreeGrafter"/>
</dbReference>
<evidence type="ECO:0000256" key="7">
    <source>
        <dbReference type="ARBA" id="ARBA00022927"/>
    </source>
</evidence>
<sequence length="208" mass="23539">MIIEDFSSLSANFSVKKAEEKKYQKKVLARKGHKRMTSLYSIKGIAILDQDGNRILAKVYLAKVYRYYDDKVFPSAKEQKAFEKSLFQKTCKANAEIILLDGMICVYRSNVDLFFYVMGDADENELILVSALNCLYDSVSLVLRKNVEKKALIDDMDIAMLIIDEICDNGVLLETEPQAVVSRCALRTDELTFGDQSISQVGMSVRMS</sequence>
<dbReference type="GO" id="GO:0006886">
    <property type="term" value="P:intracellular protein transport"/>
    <property type="evidence" value="ECO:0007669"/>
    <property type="project" value="TreeGrafter"/>
</dbReference>
<dbReference type="GO" id="GO:0006890">
    <property type="term" value="P:retrograde vesicle-mediated transport, Golgi to endoplasmic reticulum"/>
    <property type="evidence" value="ECO:0007669"/>
    <property type="project" value="UniProtKB-UniRule"/>
</dbReference>
<name>A0A1I8ENK9_WUCBA</name>
<dbReference type="InterPro" id="IPR039652">
    <property type="entry name" value="Coatomer_zeta"/>
</dbReference>
<protein>
    <recommendedName>
        <fullName evidence="12">Coatomer subunit zeta</fullName>
    </recommendedName>
</protein>
<evidence type="ECO:0000256" key="1">
    <source>
        <dbReference type="ARBA" id="ARBA00004255"/>
    </source>
</evidence>
<comment type="subcellular location">
    <subcellularLocation>
        <location evidence="12">Cytoplasm</location>
    </subcellularLocation>
    <subcellularLocation>
        <location evidence="1 12">Golgi apparatus membrane</location>
        <topology evidence="1 12">Peripheral membrane protein</topology>
        <orientation evidence="1 12">Cytoplasmic side</orientation>
    </subcellularLocation>
    <subcellularLocation>
        <location evidence="12">Cytoplasmic vesicle</location>
        <location evidence="12">COPI-coated vesicle membrane</location>
        <topology evidence="12">Peripheral membrane protein</topology>
        <orientation evidence="12">Cytoplasmic side</orientation>
    </subcellularLocation>
</comment>
<dbReference type="CDD" id="cd14829">
    <property type="entry name" value="Zeta-COP"/>
    <property type="match status" value="1"/>
</dbReference>
<keyword evidence="10 12" id="KW-0968">Cytoplasmic vesicle</keyword>
<accession>A0A1I8ENK9</accession>
<evidence type="ECO:0000256" key="10">
    <source>
        <dbReference type="ARBA" id="ARBA00023329"/>
    </source>
</evidence>
<dbReference type="PANTHER" id="PTHR11043">
    <property type="entry name" value="ZETA-COAT PROTEIN"/>
    <property type="match status" value="1"/>
</dbReference>
<evidence type="ECO:0000256" key="12">
    <source>
        <dbReference type="RuleBase" id="RU366053"/>
    </source>
</evidence>
<dbReference type="WBParaSite" id="maker-PairedContig_3599-snap-gene-1.14-mRNA-1">
    <property type="protein sequence ID" value="maker-PairedContig_3599-snap-gene-1.14-mRNA-1"/>
    <property type="gene ID" value="maker-PairedContig_3599-snap-gene-1.14"/>
</dbReference>
<keyword evidence="9 12" id="KW-0472">Membrane</keyword>
<evidence type="ECO:0000259" key="13">
    <source>
        <dbReference type="Pfam" id="PF01217"/>
    </source>
</evidence>
<dbReference type="SUPFAM" id="SSF64356">
    <property type="entry name" value="SNARE-like"/>
    <property type="match status" value="1"/>
</dbReference>
<comment type="similarity">
    <text evidence="2 12">Belongs to the adaptor complexes small subunit family.</text>
</comment>
<dbReference type="PANTHER" id="PTHR11043:SF0">
    <property type="entry name" value="COATOMER SUBUNIT ZETA"/>
    <property type="match status" value="1"/>
</dbReference>
<dbReference type="GO" id="GO:0000139">
    <property type="term" value="C:Golgi membrane"/>
    <property type="evidence" value="ECO:0007669"/>
    <property type="project" value="UniProtKB-SubCell"/>
</dbReference>
<dbReference type="AlphaFoldDB" id="A0A1I8ENK9"/>
<evidence type="ECO:0000256" key="6">
    <source>
        <dbReference type="ARBA" id="ARBA00022892"/>
    </source>
</evidence>
<evidence type="ECO:0000256" key="3">
    <source>
        <dbReference type="ARBA" id="ARBA00011775"/>
    </source>
</evidence>
<keyword evidence="4 12" id="KW-0813">Transport</keyword>
<keyword evidence="8 12" id="KW-0333">Golgi apparatus</keyword>
<dbReference type="Pfam" id="PF01217">
    <property type="entry name" value="Clat_adaptor_s"/>
    <property type="match status" value="1"/>
</dbReference>
<comment type="function">
    <text evidence="11">The coatomer is a cytosolic protein complex that binds to dilysine motifs and reversibly associates with Golgi non-clathrin-coated vesicles, which further mediate biosynthetic protein transport from the ER, via the Golgi up to the trans Golgi network. Coatomer complex is required for budding from Golgi membranes, and is essential for the retrograde Golgi-to-ER transport of dilysine-tagged proteins. The zeta subunit may be involved in regulating the coat assembly and, hence, the rate of biosynthetic protein transport due to its association-dissociation properties with the coatomer complex.</text>
</comment>
<comment type="subunit">
    <text evidence="3 12">Oligomeric complex that consists of at least the alpha, beta, beta', gamma, delta, epsilon and zeta subunits.</text>
</comment>
<dbReference type="GO" id="GO:0030126">
    <property type="term" value="C:COPI vesicle coat"/>
    <property type="evidence" value="ECO:0007669"/>
    <property type="project" value="UniProtKB-UniRule"/>
</dbReference>
<reference evidence="14" key="1">
    <citation type="submission" date="2016-11" db="UniProtKB">
        <authorList>
            <consortium name="WormBaseParasite"/>
        </authorList>
    </citation>
    <scope>IDENTIFICATION</scope>
    <source>
        <strain evidence="14">pt0022</strain>
    </source>
</reference>
<keyword evidence="6 12" id="KW-0931">ER-Golgi transport</keyword>
<evidence type="ECO:0000256" key="5">
    <source>
        <dbReference type="ARBA" id="ARBA00022490"/>
    </source>
</evidence>
<dbReference type="Gene3D" id="3.30.450.60">
    <property type="match status" value="1"/>
</dbReference>
<keyword evidence="5 12" id="KW-0963">Cytoplasm</keyword>
<feature type="domain" description="AP complex mu/sigma subunit" evidence="13">
    <location>
        <begin position="42"/>
        <end position="187"/>
    </location>
</feature>